<comment type="caution">
    <text evidence="6">The sequence shown here is derived from an EMBL/GenBank/DDBJ whole genome shotgun (WGS) entry which is preliminary data.</text>
</comment>
<reference evidence="6 7" key="1">
    <citation type="submission" date="2018-04" db="EMBL/GenBank/DDBJ databases">
        <title>The genome of golden apple snail Pomacea canaliculata provides insight into stress tolerance and invasive adaptation.</title>
        <authorList>
            <person name="Liu C."/>
            <person name="Liu B."/>
            <person name="Ren Y."/>
            <person name="Zhang Y."/>
            <person name="Wang H."/>
            <person name="Li S."/>
            <person name="Jiang F."/>
            <person name="Yin L."/>
            <person name="Zhang G."/>
            <person name="Qian W."/>
            <person name="Fan W."/>
        </authorList>
    </citation>
    <scope>NUCLEOTIDE SEQUENCE [LARGE SCALE GENOMIC DNA]</scope>
    <source>
        <strain evidence="6">SZHN2017</strain>
        <tissue evidence="6">Muscle</tissue>
    </source>
</reference>
<gene>
    <name evidence="6" type="ORF">C0Q70_01761</name>
</gene>
<keyword evidence="1" id="KW-0479">Metal-binding</keyword>
<evidence type="ECO:0000256" key="1">
    <source>
        <dbReference type="ARBA" id="ARBA00022723"/>
    </source>
</evidence>
<evidence type="ECO:0000256" key="2">
    <source>
        <dbReference type="ARBA" id="ARBA00022771"/>
    </source>
</evidence>
<dbReference type="PANTHER" id="PTHR39490">
    <property type="entry name" value="ARRESTIN DOMAIN-CONTAINING PROTEIN D"/>
    <property type="match status" value="1"/>
</dbReference>
<evidence type="ECO:0000256" key="3">
    <source>
        <dbReference type="ARBA" id="ARBA00022833"/>
    </source>
</evidence>
<evidence type="ECO:0000313" key="6">
    <source>
        <dbReference type="EMBL" id="PVD39133.1"/>
    </source>
</evidence>
<dbReference type="OrthoDB" id="5872154at2759"/>
<dbReference type="Gene3D" id="1.25.10.10">
    <property type="entry name" value="Leucine-rich Repeat Variant"/>
    <property type="match status" value="1"/>
</dbReference>
<dbReference type="SMART" id="SM00185">
    <property type="entry name" value="ARM"/>
    <property type="match status" value="4"/>
</dbReference>
<dbReference type="PROSITE" id="PS50178">
    <property type="entry name" value="ZF_FYVE"/>
    <property type="match status" value="1"/>
</dbReference>
<evidence type="ECO:0000259" key="5">
    <source>
        <dbReference type="PROSITE" id="PS50178"/>
    </source>
</evidence>
<dbReference type="GO" id="GO:0008270">
    <property type="term" value="F:zinc ion binding"/>
    <property type="evidence" value="ECO:0007669"/>
    <property type="project" value="UniProtKB-KW"/>
</dbReference>
<dbReference type="InterPro" id="IPR013083">
    <property type="entry name" value="Znf_RING/FYVE/PHD"/>
</dbReference>
<dbReference type="InterPro" id="IPR016024">
    <property type="entry name" value="ARM-type_fold"/>
</dbReference>
<dbReference type="Gene3D" id="3.30.40.10">
    <property type="entry name" value="Zinc/RING finger domain, C3HC4 (zinc finger)"/>
    <property type="match status" value="1"/>
</dbReference>
<protein>
    <recommendedName>
        <fullName evidence="5">FYVE-type domain-containing protein</fullName>
    </recommendedName>
</protein>
<dbReference type="SUPFAM" id="SSF57903">
    <property type="entry name" value="FYVE/PHD zinc finger"/>
    <property type="match status" value="1"/>
</dbReference>
<evidence type="ECO:0000313" key="7">
    <source>
        <dbReference type="Proteomes" id="UP000245119"/>
    </source>
</evidence>
<dbReference type="InterPro" id="IPR017455">
    <property type="entry name" value="Znf_FYVE-rel"/>
</dbReference>
<keyword evidence="7" id="KW-1185">Reference proteome</keyword>
<keyword evidence="3" id="KW-0862">Zinc</keyword>
<name>A0A2T7Q0D8_POMCA</name>
<dbReference type="InterPro" id="IPR011989">
    <property type="entry name" value="ARM-like"/>
</dbReference>
<dbReference type="AlphaFoldDB" id="A0A2T7Q0D8"/>
<dbReference type="Pfam" id="PF01363">
    <property type="entry name" value="FYVE"/>
    <property type="match status" value="1"/>
</dbReference>
<dbReference type="PANTHER" id="PTHR39490:SF9">
    <property type="entry name" value="FYVE-TYPE DOMAIN-CONTAINING PROTEIN"/>
    <property type="match status" value="1"/>
</dbReference>
<feature type="domain" description="FYVE-type" evidence="5">
    <location>
        <begin position="61"/>
        <end position="121"/>
    </location>
</feature>
<organism evidence="6 7">
    <name type="scientific">Pomacea canaliculata</name>
    <name type="common">Golden apple snail</name>
    <dbReference type="NCBI Taxonomy" id="400727"/>
    <lineage>
        <taxon>Eukaryota</taxon>
        <taxon>Metazoa</taxon>
        <taxon>Spiralia</taxon>
        <taxon>Lophotrochozoa</taxon>
        <taxon>Mollusca</taxon>
        <taxon>Gastropoda</taxon>
        <taxon>Caenogastropoda</taxon>
        <taxon>Architaenioglossa</taxon>
        <taxon>Ampullarioidea</taxon>
        <taxon>Ampullariidae</taxon>
        <taxon>Pomacea</taxon>
    </lineage>
</organism>
<dbReference type="SMART" id="SM00064">
    <property type="entry name" value="FYVE"/>
    <property type="match status" value="1"/>
</dbReference>
<dbReference type="OMA" id="ITICLKS"/>
<dbReference type="InterPro" id="IPR000225">
    <property type="entry name" value="Armadillo"/>
</dbReference>
<dbReference type="Proteomes" id="UP000245119">
    <property type="component" value="Linkage Group LG1"/>
</dbReference>
<sequence>MDETGNRTGGRRVSRQMSHGLVVPAIVRVDGQDLHPARVEGTSDVFRAPMFELVKSRWVPDEEVNACALCGAKFNQLRRRHHCRQCGLIFCAKCCKEKIPLPQLACEEPERVCEQCRPVAEFVTKCRSPHLPFQLESAKGLAHATKDPKKVGKVVELGGVQALITLSIIDNVQIRRHVTAGLHALSTRPALHTMLAEAGAVKAVCRILTGVKNGEDETLCDGISALLIFCKSPELRGKALDDGALGPVLELCTHPSQAAALLALSTLAHIVDNPGTHDTIVSSPKRALPRILALTASDDEQMQEVALKILAHLSTGNDENKHRIVQEDFTSGRSLHKALNRKPKSEQVLCNAACLVANLATGPDDQGGLQELMVLSGDLLTKGPASSELLCHLTRALANFARFRQNSNRLMLYLPTVVNNCLRSAIPTVRTHGLRFLLSLLTVMPAQTTELLLKNGAEEVFKALGVIPGLMEAVMMPLLAEAPEKVKPL</sequence>
<evidence type="ECO:0000256" key="4">
    <source>
        <dbReference type="PROSITE-ProRule" id="PRU00091"/>
    </source>
</evidence>
<keyword evidence="2 4" id="KW-0863">Zinc-finger</keyword>
<dbReference type="InterPro" id="IPR011011">
    <property type="entry name" value="Znf_FYVE_PHD"/>
</dbReference>
<dbReference type="EMBL" id="PZQS01000001">
    <property type="protein sequence ID" value="PVD39133.1"/>
    <property type="molecule type" value="Genomic_DNA"/>
</dbReference>
<dbReference type="InterPro" id="IPR052113">
    <property type="entry name" value="FYVE-type_Zinc_Finger"/>
</dbReference>
<dbReference type="InterPro" id="IPR000306">
    <property type="entry name" value="Znf_FYVE"/>
</dbReference>
<accession>A0A2T7Q0D8</accession>
<proteinExistence type="predicted"/>
<dbReference type="SUPFAM" id="SSF48371">
    <property type="entry name" value="ARM repeat"/>
    <property type="match status" value="1"/>
</dbReference>